<name>A0A1Z2LDW1_9ACTN</name>
<organism evidence="1 2">
    <name type="scientific">Streptomyces albireticuli</name>
    <dbReference type="NCBI Taxonomy" id="1940"/>
    <lineage>
        <taxon>Bacteria</taxon>
        <taxon>Bacillati</taxon>
        <taxon>Actinomycetota</taxon>
        <taxon>Actinomycetes</taxon>
        <taxon>Kitasatosporales</taxon>
        <taxon>Streptomycetaceae</taxon>
        <taxon>Streptomyces</taxon>
    </lineage>
</organism>
<evidence type="ECO:0000313" key="2">
    <source>
        <dbReference type="Proteomes" id="UP000195755"/>
    </source>
</evidence>
<protein>
    <submittedName>
        <fullName evidence="1">Uncharacterized protein</fullName>
    </submittedName>
</protein>
<proteinExistence type="predicted"/>
<dbReference type="AlphaFoldDB" id="A0A1Z2LDW1"/>
<accession>A0A1Z2LDW1</accession>
<dbReference type="RefSeq" id="WP_159395453.1">
    <property type="nucleotide sequence ID" value="NZ_CP021744.1"/>
</dbReference>
<dbReference type="EMBL" id="CP021744">
    <property type="protein sequence ID" value="ARZ72489.1"/>
    <property type="molecule type" value="Genomic_DNA"/>
</dbReference>
<sequence length="48" mass="5268">MDLPLESLTEPARYPAVQYLKDASGNTGRLMSVQNALGDRGHQHGLRC</sequence>
<dbReference type="Proteomes" id="UP000195755">
    <property type="component" value="Chromosome"/>
</dbReference>
<reference evidence="1 2" key="1">
    <citation type="submission" date="2017-06" db="EMBL/GenBank/DDBJ databases">
        <title>Streptomyces albireticuli Genome sequencing and assembly.</title>
        <authorList>
            <person name="Wang Y."/>
            <person name="Du B."/>
            <person name="Ding Y."/>
            <person name="Liu H."/>
            <person name="Hou Q."/>
            <person name="Liu K."/>
            <person name="Yao L."/>
            <person name="Wang C."/>
        </authorList>
    </citation>
    <scope>NUCLEOTIDE SEQUENCE [LARGE SCALE GENOMIC DNA]</scope>
    <source>
        <strain evidence="1 2">MDJK11</strain>
    </source>
</reference>
<dbReference type="KEGG" id="salj:SMD11_6913"/>
<gene>
    <name evidence="1" type="ORF">SMD11_6913</name>
</gene>
<dbReference type="OrthoDB" id="199953at2"/>
<evidence type="ECO:0000313" key="1">
    <source>
        <dbReference type="EMBL" id="ARZ72489.1"/>
    </source>
</evidence>